<dbReference type="GO" id="GO:0005524">
    <property type="term" value="F:ATP binding"/>
    <property type="evidence" value="ECO:0007669"/>
    <property type="project" value="InterPro"/>
</dbReference>
<dbReference type="Pfam" id="PF00317">
    <property type="entry name" value="Ribonuc_red_lgN"/>
    <property type="match status" value="1"/>
</dbReference>
<dbReference type="EMBL" id="LR797357">
    <property type="protein sequence ID" value="CAB4205006.1"/>
    <property type="molecule type" value="Genomic_DNA"/>
</dbReference>
<evidence type="ECO:0000256" key="1">
    <source>
        <dbReference type="ARBA" id="ARBA00010406"/>
    </source>
</evidence>
<dbReference type="PANTHER" id="PTHR11573">
    <property type="entry name" value="RIBONUCLEOSIDE-DIPHOSPHATE REDUCTASE LARGE CHAIN"/>
    <property type="match status" value="1"/>
</dbReference>
<comment type="similarity">
    <text evidence="1 4">Belongs to the ribonucleoside diphosphate reductase large chain family.</text>
</comment>
<dbReference type="EC" id="1.17.4.1" evidence="2 4"/>
<feature type="domain" description="Ribonucleotide reductase large subunit C-terminal" evidence="6">
    <location>
        <begin position="407"/>
        <end position="562"/>
    </location>
</feature>
<dbReference type="Gene3D" id="3.20.70.20">
    <property type="match status" value="1"/>
</dbReference>
<evidence type="ECO:0000256" key="2">
    <source>
        <dbReference type="ARBA" id="ARBA00012274"/>
    </source>
</evidence>
<dbReference type="GO" id="GO:0004748">
    <property type="term" value="F:ribonucleoside-diphosphate reductase activity, thioredoxin disulfide as acceptor"/>
    <property type="evidence" value="ECO:0007669"/>
    <property type="project" value="UniProtKB-EC"/>
</dbReference>
<evidence type="ECO:0000313" key="10">
    <source>
        <dbReference type="EMBL" id="CAB4205006.1"/>
    </source>
</evidence>
<evidence type="ECO:0000259" key="5">
    <source>
        <dbReference type="Pfam" id="PF00317"/>
    </source>
</evidence>
<evidence type="ECO:0000313" key="8">
    <source>
        <dbReference type="EMBL" id="CAB4168551.1"/>
    </source>
</evidence>
<keyword evidence="4" id="KW-0215">Deoxyribonucleotide synthesis</keyword>
<protein>
    <recommendedName>
        <fullName evidence="2 4">Ribonucleoside-diphosphate reductase</fullName>
        <ecNumber evidence="2 4">1.17.4.1</ecNumber>
    </recommendedName>
</protein>
<comment type="function">
    <text evidence="4">Provides the precursors necessary for DNA synthesis. Catalyzes the biosynthesis of deoxyribonucleotides from the corresponding ribonucleotides.</text>
</comment>
<gene>
    <name evidence="9" type="ORF">UFOVP1292_17</name>
    <name evidence="10" type="ORF">UFOVP1411_8</name>
    <name evidence="7" type="ORF">UFOVP859_78</name>
    <name evidence="8" type="ORF">UFOVP882_77</name>
</gene>
<comment type="catalytic activity">
    <reaction evidence="4">
        <text>a 2'-deoxyribonucleoside 5'-diphosphate + [thioredoxin]-disulfide + H2O = a ribonucleoside 5'-diphosphate + [thioredoxin]-dithiol</text>
        <dbReference type="Rhea" id="RHEA:23252"/>
        <dbReference type="Rhea" id="RHEA-COMP:10698"/>
        <dbReference type="Rhea" id="RHEA-COMP:10700"/>
        <dbReference type="ChEBI" id="CHEBI:15377"/>
        <dbReference type="ChEBI" id="CHEBI:29950"/>
        <dbReference type="ChEBI" id="CHEBI:50058"/>
        <dbReference type="ChEBI" id="CHEBI:57930"/>
        <dbReference type="ChEBI" id="CHEBI:73316"/>
        <dbReference type="EC" id="1.17.4.1"/>
    </reaction>
</comment>
<evidence type="ECO:0000256" key="3">
    <source>
        <dbReference type="ARBA" id="ARBA00023002"/>
    </source>
</evidence>
<name>A0A6J5RGG8_9CAUD</name>
<dbReference type="UniPathway" id="UPA00326"/>
<dbReference type="Pfam" id="PF02867">
    <property type="entry name" value="Ribonuc_red_lgC"/>
    <property type="match status" value="2"/>
</dbReference>
<dbReference type="EMBL" id="LR797251">
    <property type="protein sequence ID" value="CAB4196413.1"/>
    <property type="molecule type" value="Genomic_DNA"/>
</dbReference>
<evidence type="ECO:0000313" key="9">
    <source>
        <dbReference type="EMBL" id="CAB4196413.1"/>
    </source>
</evidence>
<feature type="domain" description="Ribonucleotide reductase large subunit C-terminal" evidence="6">
    <location>
        <begin position="91"/>
        <end position="404"/>
    </location>
</feature>
<dbReference type="EMBL" id="LR796826">
    <property type="protein sequence ID" value="CAB4168551.1"/>
    <property type="molecule type" value="Genomic_DNA"/>
</dbReference>
<dbReference type="EMBL" id="LR796816">
    <property type="protein sequence ID" value="CAB4167999.1"/>
    <property type="molecule type" value="Genomic_DNA"/>
</dbReference>
<dbReference type="PANTHER" id="PTHR11573:SF6">
    <property type="entry name" value="RIBONUCLEOSIDE-DIPHOSPHATE REDUCTASE LARGE SUBUNIT"/>
    <property type="match status" value="1"/>
</dbReference>
<evidence type="ECO:0000313" key="7">
    <source>
        <dbReference type="EMBL" id="CAB4167999.1"/>
    </source>
</evidence>
<proteinExistence type="inferred from homology"/>
<dbReference type="NCBIfam" id="NF006577">
    <property type="entry name" value="PRK09102.1"/>
    <property type="match status" value="1"/>
</dbReference>
<evidence type="ECO:0000259" key="6">
    <source>
        <dbReference type="Pfam" id="PF02867"/>
    </source>
</evidence>
<evidence type="ECO:0000256" key="4">
    <source>
        <dbReference type="RuleBase" id="RU003410"/>
    </source>
</evidence>
<feature type="domain" description="Ribonucleotide reductase large subunit N-terminal" evidence="5">
    <location>
        <begin position="21"/>
        <end position="87"/>
    </location>
</feature>
<dbReference type="SUPFAM" id="SSF48168">
    <property type="entry name" value="R1 subunit of ribonucleotide reductase, N-terminal domain"/>
    <property type="match status" value="1"/>
</dbReference>
<sequence length="602" mass="68366">MPKASAPKVHGVVVDYTRDSLFDELGLKRLRESYMRDDEASPQERFAFVSTAFSSNPEHAQRLYEYASKHWVSYATPVLAYGRTKRGLPISCFLPYLDDSAEGLVECQAEVNWLSMLGGGIGIGVGIRSADDKSVGVMAHLRTYDASCLAYRQGSTRRGSYAAYLDISHPDISMFLEMRRGTGDQNIRCLNLHHGINITDDFMEIIERCMLDPAASDDWHLRDPHNNEIRETVSAKEMWQRIMELRMQTGEPYLHFIDTSNRFMNPSQKKLGLKIRQSNLCSEIILPTDKDRTAVCCLSSLNIEYFDEWKSNALILCDLAEMLDNVLQHFIDNAPKTVKRAVYSAKRERSIGVGALGFHAYLQKHNIPWESALAKSANIRIFKHIRAGLDEANIELGLERGEAPDAKGTGTRFCHLMSIAPNASSSIIMGNTSPSIEPFRANAYRQDTLSGAHLNKNKYLDKLILKHCEENKKLNYDEVWSSIIANDGSAQHLTFLDEYTRDVFKTSMEIDQRWIIEHAADRQKFIDQSQSLNVFFRPTTHIKYLHAVHFMAWKLGLKTLYYCRSEKLAKADKVSEKIERSIIQEIDLQAIVEGDNCLACEG</sequence>
<accession>A0A6J5RGG8</accession>
<dbReference type="InterPro" id="IPR013509">
    <property type="entry name" value="RNR_lsu_N"/>
</dbReference>
<reference evidence="9" key="1">
    <citation type="submission" date="2020-05" db="EMBL/GenBank/DDBJ databases">
        <authorList>
            <person name="Chiriac C."/>
            <person name="Salcher M."/>
            <person name="Ghai R."/>
            <person name="Kavagutti S V."/>
        </authorList>
    </citation>
    <scope>NUCLEOTIDE SEQUENCE</scope>
</reference>
<organism evidence="9">
    <name type="scientific">uncultured Caudovirales phage</name>
    <dbReference type="NCBI Taxonomy" id="2100421"/>
    <lineage>
        <taxon>Viruses</taxon>
        <taxon>Duplodnaviria</taxon>
        <taxon>Heunggongvirae</taxon>
        <taxon>Uroviricota</taxon>
        <taxon>Caudoviricetes</taxon>
        <taxon>Peduoviridae</taxon>
        <taxon>Maltschvirus</taxon>
        <taxon>Maltschvirus maltsch</taxon>
    </lineage>
</organism>
<dbReference type="GO" id="GO:0009263">
    <property type="term" value="P:deoxyribonucleotide biosynthetic process"/>
    <property type="evidence" value="ECO:0007669"/>
    <property type="project" value="UniProtKB-KW"/>
</dbReference>
<dbReference type="InterPro" id="IPR039718">
    <property type="entry name" value="Rrm1"/>
</dbReference>
<dbReference type="InterPro" id="IPR000788">
    <property type="entry name" value="RNR_lg_C"/>
</dbReference>
<dbReference type="SUPFAM" id="SSF51998">
    <property type="entry name" value="PFL-like glycyl radical enzymes"/>
    <property type="match status" value="1"/>
</dbReference>
<dbReference type="PRINTS" id="PR01183">
    <property type="entry name" value="RIBORDTASEM1"/>
</dbReference>
<keyword evidence="3 4" id="KW-0560">Oxidoreductase</keyword>
<dbReference type="InterPro" id="IPR008926">
    <property type="entry name" value="RNR_R1-su_N"/>
</dbReference>